<proteinExistence type="inferred from homology"/>
<evidence type="ECO:0000256" key="6">
    <source>
        <dbReference type="ARBA" id="ARBA00023136"/>
    </source>
</evidence>
<name>A0A834SUJ2_9FABA</name>
<dbReference type="AlphaFoldDB" id="A0A834SUJ2"/>
<feature type="transmembrane region" description="Helical" evidence="8">
    <location>
        <begin position="463"/>
        <end position="486"/>
    </location>
</feature>
<feature type="transmembrane region" description="Helical" evidence="8">
    <location>
        <begin position="394"/>
        <end position="415"/>
    </location>
</feature>
<dbReference type="GO" id="GO:0008271">
    <property type="term" value="F:secondary active sulfate transmembrane transporter activity"/>
    <property type="evidence" value="ECO:0007669"/>
    <property type="project" value="InterPro"/>
</dbReference>
<feature type="compositionally biased region" description="Gly residues" evidence="7">
    <location>
        <begin position="709"/>
        <end position="722"/>
    </location>
</feature>
<keyword evidence="4 8" id="KW-0812">Transmembrane</keyword>
<keyword evidence="5 8" id="KW-1133">Transmembrane helix</keyword>
<dbReference type="OrthoDB" id="288203at2759"/>
<dbReference type="PANTHER" id="PTHR11814">
    <property type="entry name" value="SULFATE TRANSPORTER"/>
    <property type="match status" value="1"/>
</dbReference>
<keyword evidence="6 8" id="KW-0472">Membrane</keyword>
<feature type="transmembrane region" description="Helical" evidence="8">
    <location>
        <begin position="330"/>
        <end position="354"/>
    </location>
</feature>
<evidence type="ECO:0000256" key="1">
    <source>
        <dbReference type="ARBA" id="ARBA00004141"/>
    </source>
</evidence>
<dbReference type="CDD" id="cd07042">
    <property type="entry name" value="STAS_SulP_like_sulfate_transporter"/>
    <property type="match status" value="1"/>
</dbReference>
<dbReference type="InterPro" id="IPR036513">
    <property type="entry name" value="STAS_dom_sf"/>
</dbReference>
<evidence type="ECO:0000313" key="10">
    <source>
        <dbReference type="EMBL" id="KAF7803699.1"/>
    </source>
</evidence>
<feature type="transmembrane region" description="Helical" evidence="8">
    <location>
        <begin position="196"/>
        <end position="214"/>
    </location>
</feature>
<dbReference type="FunFam" id="3.30.750.24:FF:000002">
    <property type="entry name" value="Sulfate transporter 31"/>
    <property type="match status" value="1"/>
</dbReference>
<keyword evidence="11" id="KW-1185">Reference proteome</keyword>
<evidence type="ECO:0000256" key="2">
    <source>
        <dbReference type="ARBA" id="ARBA00008692"/>
    </source>
</evidence>
<evidence type="ECO:0000256" key="5">
    <source>
        <dbReference type="ARBA" id="ARBA00022989"/>
    </source>
</evidence>
<dbReference type="PROSITE" id="PS50801">
    <property type="entry name" value="STAS"/>
    <property type="match status" value="1"/>
</dbReference>
<dbReference type="InterPro" id="IPR002645">
    <property type="entry name" value="STAS_dom"/>
</dbReference>
<dbReference type="Pfam" id="PF00916">
    <property type="entry name" value="Sulfate_transp"/>
    <property type="match status" value="1"/>
</dbReference>
<dbReference type="EMBL" id="JAAIUW010000013">
    <property type="protein sequence ID" value="KAF7803699.1"/>
    <property type="molecule type" value="Genomic_DNA"/>
</dbReference>
<sequence length="722" mass="78478">MEEGRSSSGECSGGHCSLYIHKVGAPPKQKLVKEIKDAVRETFFSDNPLRHFKHQPRSTKLLLGLQALFPILDWGSQYNLAKFKGDLVSGLTIASLCIPQDIAYAKLANLDPQYGLYTSFVAPLVYAFMGSSRDIAIGPVAVVSLLLGSMLTDEISDYNNHDYLRLAFTATFFAGITQMALGVFRLGFLIDFLSHAAIVGFMAGAAITIALQQLKGLLGINKFTKKTDIVSVMRSVCSSAHHGWNWQTIVIGVSFLAFLLTSKYLTKKNKKFFWLSAIAPLTSVILSTFFVYITRADKKGVAIVKHLERGLNPASINEIFFSGKYLVPGIRIGVVSGMIALTEAIAIGRTFAAMKDYSLDGNKEMVAMGTMNVIGSLTSCYVATGSFSRSAVNYMAGCTTAVSNIVMSIVVLLTLELITPLFKYTPNAVLASIIISAVVGLVDIEAAVLLWKIDKFDFVACVGAFLGVIFKNVEIGLLIAVVISFAKILLQVTRPRTAVLGKLPGTSVYRNIHQYPKATQVPGMLIIRVDSAIYFSNSNYIKERILRWLVDEDAQKRETNLPRIQHLIVEMSPVTDIDTSGIHAFEELYKSLLKREVQLVLANPGPIVMEKLHASKFTDLIGEDKIFLTVADAVATFGSKTSSSTQPPAPPTFSFPLCPLLHNSSSSPTLALCDHTRAEAEGPTASHRPHSAPQTSSSTPPSPWRRGTRPGGTGGPWIGKLA</sequence>
<gene>
    <name evidence="10" type="ORF">G2W53_042810</name>
</gene>
<dbReference type="Pfam" id="PF01740">
    <property type="entry name" value="STAS"/>
    <property type="match status" value="1"/>
</dbReference>
<feature type="transmembrane region" description="Helical" evidence="8">
    <location>
        <begin position="427"/>
        <end position="451"/>
    </location>
</feature>
<dbReference type="SUPFAM" id="SSF52091">
    <property type="entry name" value="SpoIIaa-like"/>
    <property type="match status" value="1"/>
</dbReference>
<feature type="transmembrane region" description="Helical" evidence="8">
    <location>
        <begin position="272"/>
        <end position="293"/>
    </location>
</feature>
<feature type="transmembrane region" description="Helical" evidence="8">
    <location>
        <begin position="163"/>
        <end position="184"/>
    </location>
</feature>
<evidence type="ECO:0000256" key="7">
    <source>
        <dbReference type="SAM" id="MobiDB-lite"/>
    </source>
</evidence>
<evidence type="ECO:0000256" key="8">
    <source>
        <dbReference type="SAM" id="Phobius"/>
    </source>
</evidence>
<feature type="transmembrane region" description="Helical" evidence="8">
    <location>
        <begin position="243"/>
        <end position="260"/>
    </location>
</feature>
<organism evidence="10 11">
    <name type="scientific">Senna tora</name>
    <dbReference type="NCBI Taxonomy" id="362788"/>
    <lineage>
        <taxon>Eukaryota</taxon>
        <taxon>Viridiplantae</taxon>
        <taxon>Streptophyta</taxon>
        <taxon>Embryophyta</taxon>
        <taxon>Tracheophyta</taxon>
        <taxon>Spermatophyta</taxon>
        <taxon>Magnoliopsida</taxon>
        <taxon>eudicotyledons</taxon>
        <taxon>Gunneridae</taxon>
        <taxon>Pentapetalae</taxon>
        <taxon>rosids</taxon>
        <taxon>fabids</taxon>
        <taxon>Fabales</taxon>
        <taxon>Fabaceae</taxon>
        <taxon>Caesalpinioideae</taxon>
        <taxon>Cassia clade</taxon>
        <taxon>Senna</taxon>
    </lineage>
</organism>
<evidence type="ECO:0000256" key="4">
    <source>
        <dbReference type="ARBA" id="ARBA00022692"/>
    </source>
</evidence>
<evidence type="ECO:0000256" key="3">
    <source>
        <dbReference type="ARBA" id="ARBA00022448"/>
    </source>
</evidence>
<reference evidence="10" key="1">
    <citation type="submission" date="2020-09" db="EMBL/GenBank/DDBJ databases">
        <title>Genome-Enabled Discovery of Anthraquinone Biosynthesis in Senna tora.</title>
        <authorList>
            <person name="Kang S.-H."/>
            <person name="Pandey R.P."/>
            <person name="Lee C.-M."/>
            <person name="Sim J.-S."/>
            <person name="Jeong J.-T."/>
            <person name="Choi B.-S."/>
            <person name="Jung M."/>
            <person name="Ginzburg D."/>
            <person name="Zhao K."/>
            <person name="Won S.Y."/>
            <person name="Oh T.-J."/>
            <person name="Yu Y."/>
            <person name="Kim N.-H."/>
            <person name="Lee O.R."/>
            <person name="Lee T.-H."/>
            <person name="Bashyal P."/>
            <person name="Kim T.-S."/>
            <person name="Lee W.-H."/>
            <person name="Kawkins C."/>
            <person name="Kim C.-K."/>
            <person name="Kim J.S."/>
            <person name="Ahn B.O."/>
            <person name="Rhee S.Y."/>
            <person name="Sohng J.K."/>
        </authorList>
    </citation>
    <scope>NUCLEOTIDE SEQUENCE</scope>
    <source>
        <tissue evidence="10">Leaf</tissue>
    </source>
</reference>
<dbReference type="InterPro" id="IPR018045">
    <property type="entry name" value="S04_transporter_CS"/>
</dbReference>
<accession>A0A834SUJ2</accession>
<dbReference type="Proteomes" id="UP000634136">
    <property type="component" value="Unassembled WGS sequence"/>
</dbReference>
<evidence type="ECO:0000313" key="11">
    <source>
        <dbReference type="Proteomes" id="UP000634136"/>
    </source>
</evidence>
<feature type="transmembrane region" description="Helical" evidence="8">
    <location>
        <begin position="135"/>
        <end position="151"/>
    </location>
</feature>
<comment type="caution">
    <text evidence="10">The sequence shown here is derived from an EMBL/GenBank/DDBJ whole genome shotgun (WGS) entry which is preliminary data.</text>
</comment>
<comment type="subcellular location">
    <subcellularLocation>
        <location evidence="1">Membrane</location>
        <topology evidence="1">Multi-pass membrane protein</topology>
    </subcellularLocation>
</comment>
<dbReference type="Gene3D" id="3.30.750.24">
    <property type="entry name" value="STAS domain"/>
    <property type="match status" value="1"/>
</dbReference>
<comment type="similarity">
    <text evidence="2">Belongs to the SLC26A/SulP transporter (TC 2.A.53) family.</text>
</comment>
<evidence type="ECO:0000259" key="9">
    <source>
        <dbReference type="PROSITE" id="PS50801"/>
    </source>
</evidence>
<keyword evidence="3" id="KW-0813">Transport</keyword>
<dbReference type="GO" id="GO:0016020">
    <property type="term" value="C:membrane"/>
    <property type="evidence" value="ECO:0007669"/>
    <property type="project" value="UniProtKB-SubCell"/>
</dbReference>
<dbReference type="InterPro" id="IPR011547">
    <property type="entry name" value="SLC26A/SulP_dom"/>
</dbReference>
<feature type="region of interest" description="Disordered" evidence="7">
    <location>
        <begin position="678"/>
        <end position="722"/>
    </location>
</feature>
<dbReference type="InterPro" id="IPR001902">
    <property type="entry name" value="SLC26A/SulP_fam"/>
</dbReference>
<dbReference type="NCBIfam" id="TIGR00815">
    <property type="entry name" value="sulP"/>
    <property type="match status" value="1"/>
</dbReference>
<feature type="domain" description="STAS" evidence="9">
    <location>
        <begin position="514"/>
        <end position="637"/>
    </location>
</feature>
<protein>
    <submittedName>
        <fullName evidence="10">High affinity sulfate transporter 2-like</fullName>
    </submittedName>
</protein>
<dbReference type="PROSITE" id="PS01130">
    <property type="entry name" value="SLC26A"/>
    <property type="match status" value="1"/>
</dbReference>